<dbReference type="OrthoDB" id="2621972at2"/>
<reference evidence="2" key="1">
    <citation type="submission" date="2016-06" db="EMBL/GenBank/DDBJ databases">
        <authorList>
            <person name="Varghese N."/>
            <person name="Submissions Spin"/>
        </authorList>
    </citation>
    <scope>NUCLEOTIDE SEQUENCE [LARGE SCALE GENOMIC DNA]</scope>
    <source>
        <strain evidence="2">DSM 45647</strain>
    </source>
</reference>
<dbReference type="Proteomes" id="UP000199360">
    <property type="component" value="Unassembled WGS sequence"/>
</dbReference>
<dbReference type="RefSeq" id="WP_091064904.1">
    <property type="nucleotide sequence ID" value="NZ_FMDM01000008.1"/>
</dbReference>
<keyword evidence="2" id="KW-1185">Reference proteome</keyword>
<proteinExistence type="predicted"/>
<organism evidence="1 2">
    <name type="scientific">Micromonospora humi</name>
    <dbReference type="NCBI Taxonomy" id="745366"/>
    <lineage>
        <taxon>Bacteria</taxon>
        <taxon>Bacillati</taxon>
        <taxon>Actinomycetota</taxon>
        <taxon>Actinomycetes</taxon>
        <taxon>Micromonosporales</taxon>
        <taxon>Micromonosporaceae</taxon>
        <taxon>Micromonospora</taxon>
    </lineage>
</organism>
<dbReference type="AlphaFoldDB" id="A0A1C5J3P1"/>
<evidence type="ECO:0000313" key="2">
    <source>
        <dbReference type="Proteomes" id="UP000199360"/>
    </source>
</evidence>
<gene>
    <name evidence="1" type="ORF">GA0070213_108143</name>
</gene>
<dbReference type="EMBL" id="FMDM01000008">
    <property type="protein sequence ID" value="SCG64789.1"/>
    <property type="molecule type" value="Genomic_DNA"/>
</dbReference>
<sequence>MGMYASVRGWLEIDVKQRREAEEIIRRHHDDLYSGGWAFPTAPFNWTLYLFYGGDIHEARLLWLRARLDELAAMRPVDDDGDRPVGLFLVTDERGGATGWAVRDGRIREEATPSLSWLRE</sequence>
<accession>A0A1C5J3P1</accession>
<evidence type="ECO:0000313" key="1">
    <source>
        <dbReference type="EMBL" id="SCG64789.1"/>
    </source>
</evidence>
<name>A0A1C5J3P1_9ACTN</name>
<protein>
    <submittedName>
        <fullName evidence="1">Uncharacterized protein</fullName>
    </submittedName>
</protein>
<dbReference type="STRING" id="745366.GA0070213_108143"/>